<evidence type="ECO:0000313" key="8">
    <source>
        <dbReference type="EMBL" id="TLH55096.1"/>
    </source>
</evidence>
<keyword evidence="3 6" id="KW-0489">Methyltransferase</keyword>
<dbReference type="GeneID" id="76728112"/>
<gene>
    <name evidence="7" type="ORF">C1S78_024455</name>
    <name evidence="8" type="ORF">C1S78_24425</name>
</gene>
<evidence type="ECO:0000256" key="5">
    <source>
        <dbReference type="ARBA" id="ARBA00022691"/>
    </source>
</evidence>
<dbReference type="SUPFAM" id="SSF53335">
    <property type="entry name" value="S-adenosyl-L-methionine-dependent methyltransferases"/>
    <property type="match status" value="1"/>
</dbReference>
<evidence type="ECO:0000313" key="9">
    <source>
        <dbReference type="Proteomes" id="UP000309231"/>
    </source>
</evidence>
<dbReference type="NCBIfam" id="TIGR00027">
    <property type="entry name" value="mthyl_TIGR00027"/>
    <property type="match status" value="1"/>
</dbReference>
<evidence type="ECO:0000256" key="4">
    <source>
        <dbReference type="ARBA" id="ARBA00022679"/>
    </source>
</evidence>
<dbReference type="PANTHER" id="PTHR43619">
    <property type="entry name" value="S-ADENOSYL-L-METHIONINE-DEPENDENT METHYLTRANSFERASE YKTD-RELATED"/>
    <property type="match status" value="1"/>
</dbReference>
<sequence length="303" mass="33199">MARTDDDSWDITESVGATALGVAAARAAESRSDKPLFDDPCAQIFVDAAVARGWSSPFTAADPGPAQATRIRMVSAYAAARTKWFDEFFASAGADGIHQVVILAAGLDARAWRLPWPDGTVVFEIDQPKVLAFKEETLAAHGIQPVARHVAVPVDLRQDWPEALRQNGFDPTQPTAWLAEGLLPYLPAEAQDLLFERLHELSAPGSRAAVEGFGTDYFSDENQRIRKARMDAIREEAAKAGQQVTDVSELFYIEPREDVADWLTRHGWQTTVETSAEVTARYKPELAAEMLDIGSEFVDGKLA</sequence>
<dbReference type="Gene3D" id="3.40.50.150">
    <property type="entry name" value="Vaccinia Virus protein VP39"/>
    <property type="match status" value="1"/>
</dbReference>
<comment type="function">
    <text evidence="1 6">Exhibits S-adenosyl-L-methionine-dependent methyltransferase activity.</text>
</comment>
<keyword evidence="4 8" id="KW-0808">Transferase</keyword>
<evidence type="ECO:0000256" key="3">
    <source>
        <dbReference type="ARBA" id="ARBA00022603"/>
    </source>
</evidence>
<dbReference type="KEGG" id="mmuc:C1S78_024455"/>
<proteinExistence type="inferred from homology"/>
<reference evidence="7 9" key="2">
    <citation type="journal article" date="2019" name="BMC Evol. Biol.">
        <title>Comparative genomics of Mycobacterium mucogenicum and Mycobacterium neoaurum clade members emphasizing tRNA and non-coding RNA.</title>
        <authorList>
            <person name="Behra P.R.K."/>
            <person name="Pettersson B.M.F."/>
            <person name="Das S."/>
            <person name="Dasgupta S."/>
            <person name="Kirsebom L.A."/>
        </authorList>
    </citation>
    <scope>NUCLEOTIDE SEQUENCE [LARGE SCALE GENOMIC DNA]</scope>
    <source>
        <strain evidence="7 9">DSM 44124</strain>
    </source>
</reference>
<dbReference type="PANTHER" id="PTHR43619:SF2">
    <property type="entry name" value="S-ADENOSYL-L-METHIONINE-DEPENDENT METHYLTRANSFERASES SUPERFAMILY PROTEIN"/>
    <property type="match status" value="1"/>
</dbReference>
<evidence type="ECO:0000256" key="6">
    <source>
        <dbReference type="RuleBase" id="RU362030"/>
    </source>
</evidence>
<dbReference type="EC" id="2.1.1.-" evidence="6"/>
<organism evidence="8">
    <name type="scientific">Mycolicibacterium mucogenicum DSM 44124</name>
    <dbReference type="NCBI Taxonomy" id="1226753"/>
    <lineage>
        <taxon>Bacteria</taxon>
        <taxon>Bacillati</taxon>
        <taxon>Actinomycetota</taxon>
        <taxon>Actinomycetes</taxon>
        <taxon>Mycobacteriales</taxon>
        <taxon>Mycobacteriaceae</taxon>
        <taxon>Mycolicibacterium</taxon>
    </lineage>
</organism>
<dbReference type="EMBL" id="CP062008">
    <property type="protein sequence ID" value="QPG68569.1"/>
    <property type="molecule type" value="Genomic_DNA"/>
</dbReference>
<dbReference type="AlphaFoldDB" id="A0A8H2PHT9"/>
<name>A0A8H2PHT9_MYCMU</name>
<dbReference type="GO" id="GO:0032259">
    <property type="term" value="P:methylation"/>
    <property type="evidence" value="ECO:0007669"/>
    <property type="project" value="UniProtKB-KW"/>
</dbReference>
<dbReference type="InterPro" id="IPR011610">
    <property type="entry name" value="SAM_mthyl_Trfase_ML2640-like"/>
</dbReference>
<dbReference type="EMBL" id="POTL01000001">
    <property type="protein sequence ID" value="TLH55096.1"/>
    <property type="molecule type" value="Genomic_DNA"/>
</dbReference>
<evidence type="ECO:0000256" key="1">
    <source>
        <dbReference type="ARBA" id="ARBA00003907"/>
    </source>
</evidence>
<reference evidence="7 9" key="3">
    <citation type="journal article" date="2019" name="Sci. Rep.">
        <title>Insight into the biology of Mycobacterium mucogenicum and Mycobacterium neoaurum clade members.</title>
        <authorList>
            <person name="Behra P.R.K."/>
            <person name="Pettersson B.M.F."/>
            <person name="Ramesh M."/>
            <person name="Dasgupta S."/>
            <person name="Kirsebom L.A."/>
        </authorList>
    </citation>
    <scope>NUCLEOTIDE SEQUENCE [LARGE SCALE GENOMIC DNA]</scope>
    <source>
        <strain evidence="7 9">DSM 44124</strain>
    </source>
</reference>
<protein>
    <recommendedName>
        <fullName evidence="6">S-adenosyl-L-methionine-dependent methyltransferase</fullName>
        <ecNumber evidence="6">2.1.1.-</ecNumber>
    </recommendedName>
</protein>
<dbReference type="InterPro" id="IPR007213">
    <property type="entry name" value="Ppm1/Ppm2/Tcmp"/>
</dbReference>
<evidence type="ECO:0000313" key="7">
    <source>
        <dbReference type="EMBL" id="QPG68569.1"/>
    </source>
</evidence>
<accession>A0A8H2PHT9</accession>
<dbReference type="GO" id="GO:0008168">
    <property type="term" value="F:methyltransferase activity"/>
    <property type="evidence" value="ECO:0007669"/>
    <property type="project" value="UniProtKB-UniRule"/>
</dbReference>
<dbReference type="RefSeq" id="WP_053855455.1">
    <property type="nucleotide sequence ID" value="NZ_ANBS01000023.1"/>
</dbReference>
<dbReference type="Proteomes" id="UP000309231">
    <property type="component" value="Chromosome"/>
</dbReference>
<comment type="similarity">
    <text evidence="2 6">Belongs to the UPF0677 family.</text>
</comment>
<reference evidence="8" key="1">
    <citation type="submission" date="2018-01" db="EMBL/GenBank/DDBJ databases">
        <title>Comparative genomics of Mycobacterium mucogenicum and Mycobacterium neoaurum clade members emphasizing tRNA and non-coding RNA.</title>
        <authorList>
            <person name="Behra P.R.K."/>
            <person name="Pettersson B.M.F."/>
            <person name="Das S."/>
            <person name="Dasgupta S."/>
            <person name="Kirsebom L.A."/>
        </authorList>
    </citation>
    <scope>NUCLEOTIDE SEQUENCE</scope>
    <source>
        <strain evidence="8">DSM 44124</strain>
    </source>
</reference>
<evidence type="ECO:0000256" key="2">
    <source>
        <dbReference type="ARBA" id="ARBA00008138"/>
    </source>
</evidence>
<keyword evidence="9" id="KW-1185">Reference proteome</keyword>
<keyword evidence="5 6" id="KW-0949">S-adenosyl-L-methionine</keyword>
<dbReference type="Pfam" id="PF04072">
    <property type="entry name" value="LCM"/>
    <property type="match status" value="1"/>
</dbReference>
<dbReference type="InterPro" id="IPR029063">
    <property type="entry name" value="SAM-dependent_MTases_sf"/>
</dbReference>